<dbReference type="SUPFAM" id="SSF47986">
    <property type="entry name" value="DEATH domain"/>
    <property type="match status" value="1"/>
</dbReference>
<comment type="caution">
    <text evidence="1">The sequence shown here is derived from an EMBL/GenBank/DDBJ whole genome shotgun (WGS) entry which is preliminary data.</text>
</comment>
<keyword evidence="2" id="KW-1185">Reference proteome</keyword>
<organism evidence="1 2">
    <name type="scientific">Pocillopora meandrina</name>
    <dbReference type="NCBI Taxonomy" id="46732"/>
    <lineage>
        <taxon>Eukaryota</taxon>
        <taxon>Metazoa</taxon>
        <taxon>Cnidaria</taxon>
        <taxon>Anthozoa</taxon>
        <taxon>Hexacorallia</taxon>
        <taxon>Scleractinia</taxon>
        <taxon>Astrocoeniina</taxon>
        <taxon>Pocilloporidae</taxon>
        <taxon>Pocillopora</taxon>
    </lineage>
</organism>
<dbReference type="Proteomes" id="UP001159428">
    <property type="component" value="Unassembled WGS sequence"/>
</dbReference>
<evidence type="ECO:0000313" key="1">
    <source>
        <dbReference type="EMBL" id="CAH3166433.1"/>
    </source>
</evidence>
<dbReference type="CDD" id="cd01670">
    <property type="entry name" value="Death"/>
    <property type="match status" value="1"/>
</dbReference>
<sequence>MEKFSLMCPWPSSDDLCNKHYLVPSMLRTLPPKQISDLVNSAQLPSLFLKFDTGRVPPGLFPRFVLEFFQWCRKEFPGVDLPKTYINFARFNIFPSQGLSLVLLCHSSTIEVVVLSVKSAIDVVDVESIRAFRNQLTLIIDRVWKKFFWVKNIRCEVCFLCPVCSYGRVVSLCPQHPGESCKQEECLHFISESDLGDEKQAVCTNSDTAVDNRIHAEQFAPWISSRKEKRKSLVLPSEAVATLQLQRPSVGGEGDISLALPHDVSQSLKSKSVPARDIVCKLLNLSSLEAPAPDDRKWIRCLMRDAKYYDRTDVVNFLRENAPAGTTGPRLEESRSVMKIPWRRRTDLAVRLCGGEEWKIVADRLGFEDAYIRCFDNRFKNPVELILNLSGLNVGELYDVLVECEFPLLADLL</sequence>
<gene>
    <name evidence="1" type="ORF">PMEA_00005299</name>
</gene>
<dbReference type="InterPro" id="IPR011029">
    <property type="entry name" value="DEATH-like_dom_sf"/>
</dbReference>
<reference evidence="1 2" key="1">
    <citation type="submission" date="2022-05" db="EMBL/GenBank/DDBJ databases">
        <authorList>
            <consortium name="Genoscope - CEA"/>
            <person name="William W."/>
        </authorList>
    </citation>
    <scope>NUCLEOTIDE SEQUENCE [LARGE SCALE GENOMIC DNA]</scope>
</reference>
<name>A0AAU9Y352_9CNID</name>
<evidence type="ECO:0000313" key="2">
    <source>
        <dbReference type="Proteomes" id="UP001159428"/>
    </source>
</evidence>
<dbReference type="EMBL" id="CALNXJ010000135">
    <property type="protein sequence ID" value="CAH3166433.1"/>
    <property type="molecule type" value="Genomic_DNA"/>
</dbReference>
<protein>
    <submittedName>
        <fullName evidence="1">Uncharacterized protein</fullName>
    </submittedName>
</protein>
<dbReference type="AlphaFoldDB" id="A0AAU9Y352"/>
<proteinExistence type="predicted"/>
<accession>A0AAU9Y352</accession>